<evidence type="ECO:0000259" key="8">
    <source>
        <dbReference type="SMART" id="SM01005"/>
    </source>
</evidence>
<dbReference type="NCBIfam" id="TIGR00492">
    <property type="entry name" value="alr"/>
    <property type="match status" value="1"/>
</dbReference>
<dbReference type="Proteomes" id="UP000599688">
    <property type="component" value="Unassembled WGS sequence"/>
</dbReference>
<dbReference type="AlphaFoldDB" id="A0A916ZTP5"/>
<dbReference type="CDD" id="cd00430">
    <property type="entry name" value="PLPDE_III_AR"/>
    <property type="match status" value="1"/>
</dbReference>
<comment type="catalytic activity">
    <reaction evidence="1 5">
        <text>L-alanine = D-alanine</text>
        <dbReference type="Rhea" id="RHEA:20249"/>
        <dbReference type="ChEBI" id="CHEBI:57416"/>
        <dbReference type="ChEBI" id="CHEBI:57972"/>
        <dbReference type="EC" id="5.1.1.1"/>
    </reaction>
</comment>
<proteinExistence type="inferred from homology"/>
<keyword evidence="10" id="KW-1185">Reference proteome</keyword>
<feature type="modified residue" description="N6-(pyridoxal phosphate)lysine" evidence="5 6">
    <location>
        <position position="38"/>
    </location>
</feature>
<feature type="active site" description="Proton acceptor; specific for D-alanine" evidence="5">
    <location>
        <position position="38"/>
    </location>
</feature>
<dbReference type="Gene3D" id="3.20.20.10">
    <property type="entry name" value="Alanine racemase"/>
    <property type="match status" value="1"/>
</dbReference>
<evidence type="ECO:0000256" key="3">
    <source>
        <dbReference type="ARBA" id="ARBA00022898"/>
    </source>
</evidence>
<evidence type="ECO:0000256" key="1">
    <source>
        <dbReference type="ARBA" id="ARBA00000316"/>
    </source>
</evidence>
<feature type="active site" description="Proton acceptor; specific for L-alanine" evidence="5">
    <location>
        <position position="264"/>
    </location>
</feature>
<dbReference type="RefSeq" id="WP_188406059.1">
    <property type="nucleotide sequence ID" value="NZ_BMGL01000007.1"/>
</dbReference>
<dbReference type="PRINTS" id="PR00992">
    <property type="entry name" value="ALARACEMASE"/>
</dbReference>
<comment type="function">
    <text evidence="5">Catalyzes the interconversion of L-alanine and D-alanine. May also act on other amino acids.</text>
</comment>
<accession>A0A916ZTP5</accession>
<reference evidence="9 10" key="1">
    <citation type="journal article" date="2014" name="Int. J. Syst. Evol. Microbiol.">
        <title>Complete genome sequence of Corynebacterium casei LMG S-19264T (=DSM 44701T), isolated from a smear-ripened cheese.</title>
        <authorList>
            <consortium name="US DOE Joint Genome Institute (JGI-PGF)"/>
            <person name="Walter F."/>
            <person name="Albersmeier A."/>
            <person name="Kalinowski J."/>
            <person name="Ruckert C."/>
        </authorList>
    </citation>
    <scope>NUCLEOTIDE SEQUENCE [LARGE SCALE GENOMIC DNA]</scope>
    <source>
        <strain evidence="9 10">CGMCC 1.12925</strain>
    </source>
</reference>
<protein>
    <recommendedName>
        <fullName evidence="5">Alanine racemase</fullName>
        <ecNumber evidence="5">5.1.1.1</ecNumber>
    </recommendedName>
</protein>
<dbReference type="EMBL" id="BMGL01000007">
    <property type="protein sequence ID" value="GGE13411.1"/>
    <property type="molecule type" value="Genomic_DNA"/>
</dbReference>
<dbReference type="SUPFAM" id="SSF50621">
    <property type="entry name" value="Alanine racemase C-terminal domain-like"/>
    <property type="match status" value="1"/>
</dbReference>
<dbReference type="Pfam" id="PF01168">
    <property type="entry name" value="Ala_racemase_N"/>
    <property type="match status" value="1"/>
</dbReference>
<evidence type="ECO:0000256" key="4">
    <source>
        <dbReference type="ARBA" id="ARBA00023235"/>
    </source>
</evidence>
<dbReference type="GO" id="GO:0008784">
    <property type="term" value="F:alanine racemase activity"/>
    <property type="evidence" value="ECO:0007669"/>
    <property type="project" value="UniProtKB-UniRule"/>
</dbReference>
<evidence type="ECO:0000256" key="2">
    <source>
        <dbReference type="ARBA" id="ARBA00001933"/>
    </source>
</evidence>
<dbReference type="HAMAP" id="MF_01201">
    <property type="entry name" value="Ala_racemase"/>
    <property type="match status" value="1"/>
</dbReference>
<dbReference type="InterPro" id="IPR011079">
    <property type="entry name" value="Ala_racemase_C"/>
</dbReference>
<dbReference type="PANTHER" id="PTHR30511:SF0">
    <property type="entry name" value="ALANINE RACEMASE, CATABOLIC-RELATED"/>
    <property type="match status" value="1"/>
</dbReference>
<comment type="similarity">
    <text evidence="5">Belongs to the alanine racemase family.</text>
</comment>
<organism evidence="9 10">
    <name type="scientific">Psychroflexus salis</name>
    <dbReference type="NCBI Taxonomy" id="1526574"/>
    <lineage>
        <taxon>Bacteria</taxon>
        <taxon>Pseudomonadati</taxon>
        <taxon>Bacteroidota</taxon>
        <taxon>Flavobacteriia</taxon>
        <taxon>Flavobacteriales</taxon>
        <taxon>Flavobacteriaceae</taxon>
        <taxon>Psychroflexus</taxon>
    </lineage>
</organism>
<dbReference type="InterPro" id="IPR009006">
    <property type="entry name" value="Ala_racemase/Decarboxylase_C"/>
</dbReference>
<gene>
    <name evidence="9" type="ORF">GCM10010831_13460</name>
</gene>
<evidence type="ECO:0000313" key="10">
    <source>
        <dbReference type="Proteomes" id="UP000599688"/>
    </source>
</evidence>
<feature type="binding site" evidence="5 7">
    <location>
        <position position="136"/>
    </location>
    <ligand>
        <name>substrate</name>
    </ligand>
</feature>
<name>A0A916ZTP5_9FLAO</name>
<comment type="cofactor">
    <cofactor evidence="2 5 6">
        <name>pyridoxal 5'-phosphate</name>
        <dbReference type="ChEBI" id="CHEBI:597326"/>
    </cofactor>
</comment>
<evidence type="ECO:0000256" key="7">
    <source>
        <dbReference type="PIRSR" id="PIRSR600821-52"/>
    </source>
</evidence>
<sequence length="370" mass="41321">MPKVEETRLEIDLNALAHNYHVLKSNLPANTQIMGVVKAFAYGTDSIVMGKKLVSLGATHLAVAYIEEGMRFRRRGLDIPILIFYPQLEDLPKLLEYNLTPSVYNFHFLENLNAALIEHNVIDFPIHIKINTGMNRLGFDMTDVNRLTQLLSANKHVKVEGVFSHLSAAGMPEENEFTQLQIDNFKVAVEAFKRNVNTSFIAHLCNSSGILSHPEAAFDMVRAGIALYGYGNNPEEQKNLQVVASLKTRIAQLRVIPPGSSVGYDRKFKAEKTSKIATLPLGYADGISRIYGNQKAEVLLHGKKAPIIGNVCMDTLMVDVSEIECKEGDEVLIFGKQHTALAFDKEKQSIPYELITRISQRVTRVVINKE</sequence>
<dbReference type="GO" id="GO:0005829">
    <property type="term" value="C:cytosol"/>
    <property type="evidence" value="ECO:0007669"/>
    <property type="project" value="TreeGrafter"/>
</dbReference>
<dbReference type="EC" id="5.1.1.1" evidence="5"/>
<evidence type="ECO:0000256" key="6">
    <source>
        <dbReference type="PIRSR" id="PIRSR600821-50"/>
    </source>
</evidence>
<dbReference type="FunFam" id="3.20.20.10:FF:000002">
    <property type="entry name" value="Alanine racemase"/>
    <property type="match status" value="1"/>
</dbReference>
<dbReference type="InterPro" id="IPR029066">
    <property type="entry name" value="PLP-binding_barrel"/>
</dbReference>
<dbReference type="GO" id="GO:0030632">
    <property type="term" value="P:D-alanine biosynthetic process"/>
    <property type="evidence" value="ECO:0007669"/>
    <property type="project" value="UniProtKB-UniRule"/>
</dbReference>
<keyword evidence="4 5" id="KW-0413">Isomerase</keyword>
<dbReference type="InterPro" id="IPR000821">
    <property type="entry name" value="Ala_racemase"/>
</dbReference>
<comment type="pathway">
    <text evidence="5">Amino-acid biosynthesis; D-alanine biosynthesis; D-alanine from L-alanine: step 1/1.</text>
</comment>
<keyword evidence="3 5" id="KW-0663">Pyridoxal phosphate</keyword>
<comment type="caution">
    <text evidence="9">The sequence shown here is derived from an EMBL/GenBank/DDBJ whole genome shotgun (WGS) entry which is preliminary data.</text>
</comment>
<dbReference type="SUPFAM" id="SSF51419">
    <property type="entry name" value="PLP-binding barrel"/>
    <property type="match status" value="1"/>
</dbReference>
<dbReference type="InterPro" id="IPR001608">
    <property type="entry name" value="Ala_racemase_N"/>
</dbReference>
<dbReference type="Gene3D" id="2.40.37.10">
    <property type="entry name" value="Lyase, Ornithine Decarboxylase, Chain A, domain 1"/>
    <property type="match status" value="1"/>
</dbReference>
<dbReference type="Pfam" id="PF00842">
    <property type="entry name" value="Ala_racemase_C"/>
    <property type="match status" value="1"/>
</dbReference>
<evidence type="ECO:0000256" key="5">
    <source>
        <dbReference type="HAMAP-Rule" id="MF_01201"/>
    </source>
</evidence>
<dbReference type="GO" id="GO:0030170">
    <property type="term" value="F:pyridoxal phosphate binding"/>
    <property type="evidence" value="ECO:0007669"/>
    <property type="project" value="UniProtKB-UniRule"/>
</dbReference>
<evidence type="ECO:0000313" key="9">
    <source>
        <dbReference type="EMBL" id="GGE13411.1"/>
    </source>
</evidence>
<feature type="binding site" evidence="5 7">
    <location>
        <position position="313"/>
    </location>
    <ligand>
        <name>substrate</name>
    </ligand>
</feature>
<feature type="domain" description="Alanine racemase C-terminal" evidence="8">
    <location>
        <begin position="243"/>
        <end position="367"/>
    </location>
</feature>
<dbReference type="PANTHER" id="PTHR30511">
    <property type="entry name" value="ALANINE RACEMASE"/>
    <property type="match status" value="1"/>
</dbReference>
<dbReference type="SMART" id="SM01005">
    <property type="entry name" value="Ala_racemase_C"/>
    <property type="match status" value="1"/>
</dbReference>